<dbReference type="GO" id="GO:0015293">
    <property type="term" value="F:symporter activity"/>
    <property type="evidence" value="ECO:0007669"/>
    <property type="project" value="UniProtKB-KW"/>
</dbReference>
<dbReference type="SUPFAM" id="SSF118215">
    <property type="entry name" value="Proton glutamate symport protein"/>
    <property type="match status" value="1"/>
</dbReference>
<evidence type="ECO:0000256" key="1">
    <source>
        <dbReference type="ARBA" id="ARBA00004651"/>
    </source>
</evidence>
<dbReference type="InterPro" id="IPR018107">
    <property type="entry name" value="Na-dicarboxylate_symporter_CS"/>
</dbReference>
<feature type="transmembrane region" description="Helical" evidence="8">
    <location>
        <begin position="200"/>
        <end position="220"/>
    </location>
</feature>
<evidence type="ECO:0000256" key="4">
    <source>
        <dbReference type="ARBA" id="ARBA00022692"/>
    </source>
</evidence>
<dbReference type="PRINTS" id="PR00173">
    <property type="entry name" value="EDTRNSPORT"/>
</dbReference>
<name>A0AAW9S6M8_9BACT</name>
<evidence type="ECO:0000256" key="8">
    <source>
        <dbReference type="SAM" id="Phobius"/>
    </source>
</evidence>
<dbReference type="RefSeq" id="WP_346821383.1">
    <property type="nucleotide sequence ID" value="NZ_JBDKWZ010000006.1"/>
</dbReference>
<comment type="subcellular location">
    <subcellularLocation>
        <location evidence="1">Cell membrane</location>
        <topology evidence="1">Multi-pass membrane protein</topology>
    </subcellularLocation>
</comment>
<dbReference type="GO" id="GO:0006835">
    <property type="term" value="P:dicarboxylic acid transport"/>
    <property type="evidence" value="ECO:0007669"/>
    <property type="project" value="TreeGrafter"/>
</dbReference>
<gene>
    <name evidence="9" type="ORF">AAG747_11830</name>
</gene>
<evidence type="ECO:0000256" key="7">
    <source>
        <dbReference type="ARBA" id="ARBA00023136"/>
    </source>
</evidence>
<organism evidence="9 10">
    <name type="scientific">Rapidithrix thailandica</name>
    <dbReference type="NCBI Taxonomy" id="413964"/>
    <lineage>
        <taxon>Bacteria</taxon>
        <taxon>Pseudomonadati</taxon>
        <taxon>Bacteroidota</taxon>
        <taxon>Cytophagia</taxon>
        <taxon>Cytophagales</taxon>
        <taxon>Flammeovirgaceae</taxon>
        <taxon>Rapidithrix</taxon>
    </lineage>
</organism>
<feature type="transmembrane region" description="Helical" evidence="8">
    <location>
        <begin position="82"/>
        <end position="102"/>
    </location>
</feature>
<evidence type="ECO:0000313" key="9">
    <source>
        <dbReference type="EMBL" id="MEN7548604.1"/>
    </source>
</evidence>
<evidence type="ECO:0000256" key="5">
    <source>
        <dbReference type="ARBA" id="ARBA00022847"/>
    </source>
</evidence>
<keyword evidence="10" id="KW-1185">Reference proteome</keyword>
<feature type="transmembrane region" description="Helical" evidence="8">
    <location>
        <begin position="43"/>
        <end position="61"/>
    </location>
</feature>
<protein>
    <submittedName>
        <fullName evidence="9">Dicarboxylate/amino acid:cation symporter</fullName>
    </submittedName>
</protein>
<reference evidence="9 10" key="1">
    <citation type="submission" date="2024-04" db="EMBL/GenBank/DDBJ databases">
        <title>Novel genus in family Flammeovirgaceae.</title>
        <authorList>
            <person name="Nguyen T.H."/>
            <person name="Vuong T.Q."/>
            <person name="Le H."/>
            <person name="Kim S.-G."/>
        </authorList>
    </citation>
    <scope>NUCLEOTIDE SEQUENCE [LARGE SCALE GENOMIC DNA]</scope>
    <source>
        <strain evidence="9 10">JCM 23209</strain>
    </source>
</reference>
<keyword evidence="7 8" id="KW-0472">Membrane</keyword>
<sequence length="439" mass="46893">MKRIPLHWQIIFGMVLGVAVGLAFSLSGNAAFAIDWIKPFGTIFINLLKLIAVPLVFVSLVNGITSLTDISKLSKMGSRTMGIYIFTTVVAISLGLVLVNILEPGSGFSEETRQELSEKFATDTQKRSEVAAAVKDQSPLQPIVDMVPGNIFLSLTDNRNMLQIIFFAVLFGVAMVMIDGQKVKTLKNFFDGANDVIIQMVNIIMKFAPYGVFALLTSLIADFAGEDPAKAWELLVTLGYYSLVVVAGLFLMVFGFYPLLVRFTTGMNFGKLLSSIAPAQMMAFSTSSSAATLPVTMNCVEKNLGVKEETASFVLPLGATVNMDGTSLYQGVAAVFIAQAYGIDLSLVQQLGIILTAVLASVGAAAVPGAGVVMLIIVLEQAGIPVDGIALILAPDRLLDMCRTVVNVTGDASVSLIVDRTTVKKNEEPEPKSVETVES</sequence>
<dbReference type="PROSITE" id="PS00714">
    <property type="entry name" value="NA_DICARBOXYL_SYMP_2"/>
    <property type="match status" value="1"/>
</dbReference>
<dbReference type="InterPro" id="IPR036458">
    <property type="entry name" value="Na:dicarbo_symporter_sf"/>
</dbReference>
<accession>A0AAW9S6M8</accession>
<dbReference type="PANTHER" id="PTHR42865">
    <property type="entry name" value="PROTON/GLUTAMATE-ASPARTATE SYMPORTER"/>
    <property type="match status" value="1"/>
</dbReference>
<feature type="transmembrane region" description="Helical" evidence="8">
    <location>
        <begin position="161"/>
        <end position="179"/>
    </location>
</feature>
<dbReference type="PANTHER" id="PTHR42865:SF7">
    <property type="entry name" value="PROTON_GLUTAMATE-ASPARTATE SYMPORTER"/>
    <property type="match status" value="1"/>
</dbReference>
<feature type="transmembrane region" description="Helical" evidence="8">
    <location>
        <begin position="353"/>
        <end position="379"/>
    </location>
</feature>
<evidence type="ECO:0000313" key="10">
    <source>
        <dbReference type="Proteomes" id="UP001403385"/>
    </source>
</evidence>
<keyword evidence="6 8" id="KW-1133">Transmembrane helix</keyword>
<dbReference type="Pfam" id="PF00375">
    <property type="entry name" value="SDF"/>
    <property type="match status" value="1"/>
</dbReference>
<keyword evidence="5" id="KW-0769">Symport</keyword>
<proteinExistence type="predicted"/>
<dbReference type="InterPro" id="IPR001991">
    <property type="entry name" value="Na-dicarboxylate_symporter"/>
</dbReference>
<evidence type="ECO:0000256" key="6">
    <source>
        <dbReference type="ARBA" id="ARBA00022989"/>
    </source>
</evidence>
<dbReference type="Gene3D" id="1.10.3860.10">
    <property type="entry name" value="Sodium:dicarboxylate symporter"/>
    <property type="match status" value="1"/>
</dbReference>
<feature type="transmembrane region" description="Helical" evidence="8">
    <location>
        <begin position="240"/>
        <end position="261"/>
    </location>
</feature>
<evidence type="ECO:0000256" key="3">
    <source>
        <dbReference type="ARBA" id="ARBA00022475"/>
    </source>
</evidence>
<keyword evidence="4 8" id="KW-0812">Transmembrane</keyword>
<dbReference type="AlphaFoldDB" id="A0AAW9S6M8"/>
<keyword evidence="2" id="KW-0813">Transport</keyword>
<dbReference type="GO" id="GO:0005886">
    <property type="term" value="C:plasma membrane"/>
    <property type="evidence" value="ECO:0007669"/>
    <property type="project" value="UniProtKB-SubCell"/>
</dbReference>
<dbReference type="FunFam" id="1.10.3860.10:FF:000001">
    <property type="entry name" value="C4-dicarboxylate transport protein"/>
    <property type="match status" value="1"/>
</dbReference>
<dbReference type="EMBL" id="JBDKWZ010000006">
    <property type="protein sequence ID" value="MEN7548604.1"/>
    <property type="molecule type" value="Genomic_DNA"/>
</dbReference>
<dbReference type="Proteomes" id="UP001403385">
    <property type="component" value="Unassembled WGS sequence"/>
</dbReference>
<evidence type="ECO:0000256" key="2">
    <source>
        <dbReference type="ARBA" id="ARBA00022448"/>
    </source>
</evidence>
<comment type="caution">
    <text evidence="9">The sequence shown here is derived from an EMBL/GenBank/DDBJ whole genome shotgun (WGS) entry which is preliminary data.</text>
</comment>
<keyword evidence="3" id="KW-1003">Cell membrane</keyword>